<dbReference type="Pfam" id="PF00632">
    <property type="entry name" value="HECT"/>
    <property type="match status" value="1"/>
</dbReference>
<reference evidence="4" key="1">
    <citation type="journal article" date="2020" name="Nat. Commun.">
        <title>Large-scale genome sequencing of mycorrhizal fungi provides insights into the early evolution of symbiotic traits.</title>
        <authorList>
            <person name="Miyauchi S."/>
            <person name="Kiss E."/>
            <person name="Kuo A."/>
            <person name="Drula E."/>
            <person name="Kohler A."/>
            <person name="Sanchez-Garcia M."/>
            <person name="Morin E."/>
            <person name="Andreopoulos B."/>
            <person name="Barry K.W."/>
            <person name="Bonito G."/>
            <person name="Buee M."/>
            <person name="Carver A."/>
            <person name="Chen C."/>
            <person name="Cichocki N."/>
            <person name="Clum A."/>
            <person name="Culley D."/>
            <person name="Crous P.W."/>
            <person name="Fauchery L."/>
            <person name="Girlanda M."/>
            <person name="Hayes R.D."/>
            <person name="Keri Z."/>
            <person name="LaButti K."/>
            <person name="Lipzen A."/>
            <person name="Lombard V."/>
            <person name="Magnuson J."/>
            <person name="Maillard F."/>
            <person name="Murat C."/>
            <person name="Nolan M."/>
            <person name="Ohm R.A."/>
            <person name="Pangilinan J."/>
            <person name="Pereira M.F."/>
            <person name="Perotto S."/>
            <person name="Peter M."/>
            <person name="Pfister S."/>
            <person name="Riley R."/>
            <person name="Sitrit Y."/>
            <person name="Stielow J.B."/>
            <person name="Szollosi G."/>
            <person name="Zifcakova L."/>
            <person name="Stursova M."/>
            <person name="Spatafora J.W."/>
            <person name="Tedersoo L."/>
            <person name="Vaario L.M."/>
            <person name="Yamada A."/>
            <person name="Yan M."/>
            <person name="Wang P."/>
            <person name="Xu J."/>
            <person name="Bruns T."/>
            <person name="Baldrian P."/>
            <person name="Vilgalys R."/>
            <person name="Dunand C."/>
            <person name="Henrissat B."/>
            <person name="Grigoriev I.V."/>
            <person name="Hibbett D."/>
            <person name="Nagy L.G."/>
            <person name="Martin F.M."/>
        </authorList>
    </citation>
    <scope>NUCLEOTIDE SEQUENCE</scope>
    <source>
        <strain evidence="4">UP504</strain>
    </source>
</reference>
<dbReference type="SUPFAM" id="SSF56204">
    <property type="entry name" value="Hect, E3 ligase catalytic domain"/>
    <property type="match status" value="1"/>
</dbReference>
<dbReference type="AlphaFoldDB" id="A0A9P6DPB3"/>
<evidence type="ECO:0000259" key="3">
    <source>
        <dbReference type="PROSITE" id="PS50237"/>
    </source>
</evidence>
<sequence length="95" mass="11455">MSTNLFHDTTWILENDITNLVFRTVIKYRISCCAYEPFDTYMSGFSELINAFDKHEFKLPIGDMSDIDVDDWTEFIDCRDYEMDNEITQWFWQVI</sequence>
<evidence type="ECO:0000313" key="5">
    <source>
        <dbReference type="Proteomes" id="UP000886523"/>
    </source>
</evidence>
<evidence type="ECO:0000256" key="2">
    <source>
        <dbReference type="PROSITE-ProRule" id="PRU00104"/>
    </source>
</evidence>
<comment type="caution">
    <text evidence="4">The sequence shown here is derived from an EMBL/GenBank/DDBJ whole genome shotgun (WGS) entry which is preliminary data.</text>
</comment>
<evidence type="ECO:0000313" key="4">
    <source>
        <dbReference type="EMBL" id="KAF9505495.1"/>
    </source>
</evidence>
<keyword evidence="5" id="KW-1185">Reference proteome</keyword>
<feature type="domain" description="HECT" evidence="3">
    <location>
        <begin position="38"/>
        <end position="95"/>
    </location>
</feature>
<keyword evidence="1 2" id="KW-0833">Ubl conjugation pathway</keyword>
<dbReference type="Proteomes" id="UP000886523">
    <property type="component" value="Unassembled WGS sequence"/>
</dbReference>
<name>A0A9P6DPB3_9AGAM</name>
<dbReference type="EMBL" id="MU129149">
    <property type="protein sequence ID" value="KAF9505495.1"/>
    <property type="molecule type" value="Genomic_DNA"/>
</dbReference>
<organism evidence="4 5">
    <name type="scientific">Hydnum rufescens UP504</name>
    <dbReference type="NCBI Taxonomy" id="1448309"/>
    <lineage>
        <taxon>Eukaryota</taxon>
        <taxon>Fungi</taxon>
        <taxon>Dikarya</taxon>
        <taxon>Basidiomycota</taxon>
        <taxon>Agaricomycotina</taxon>
        <taxon>Agaricomycetes</taxon>
        <taxon>Cantharellales</taxon>
        <taxon>Hydnaceae</taxon>
        <taxon>Hydnum</taxon>
    </lineage>
</organism>
<proteinExistence type="predicted"/>
<accession>A0A9P6DPB3</accession>
<dbReference type="InterPro" id="IPR035983">
    <property type="entry name" value="Hect_E3_ubiquitin_ligase"/>
</dbReference>
<dbReference type="GO" id="GO:0004842">
    <property type="term" value="F:ubiquitin-protein transferase activity"/>
    <property type="evidence" value="ECO:0007669"/>
    <property type="project" value="InterPro"/>
</dbReference>
<dbReference type="PROSITE" id="PS50237">
    <property type="entry name" value="HECT"/>
    <property type="match status" value="1"/>
</dbReference>
<comment type="caution">
    <text evidence="2">Lacks conserved residue(s) required for the propagation of feature annotation.</text>
</comment>
<dbReference type="InterPro" id="IPR000569">
    <property type="entry name" value="HECT_dom"/>
</dbReference>
<evidence type="ECO:0000256" key="1">
    <source>
        <dbReference type="ARBA" id="ARBA00022786"/>
    </source>
</evidence>
<gene>
    <name evidence="4" type="ORF">BS47DRAFT_1306523</name>
</gene>
<protein>
    <recommendedName>
        <fullName evidence="3">HECT domain-containing protein</fullName>
    </recommendedName>
</protein>